<dbReference type="EMBL" id="CP104067">
    <property type="protein sequence ID" value="WAH43334.1"/>
    <property type="molecule type" value="Genomic_DNA"/>
</dbReference>
<evidence type="ECO:0000313" key="2">
    <source>
        <dbReference type="Proteomes" id="UP001164761"/>
    </source>
</evidence>
<dbReference type="RefSeq" id="WP_268007219.1">
    <property type="nucleotide sequence ID" value="NZ_BSUT01000001.1"/>
</dbReference>
<dbReference type="Proteomes" id="UP001164761">
    <property type="component" value="Chromosome"/>
</dbReference>
<evidence type="ECO:0000313" key="1">
    <source>
        <dbReference type="EMBL" id="WAH43334.1"/>
    </source>
</evidence>
<sequence length="55" mass="6457">MYTLWQIIDYLESSDYRSNKGRLIDDPVFFKLRDIAKEIDLAAADTKEQEAIDEC</sequence>
<name>A0ABY6ZML4_9BACL</name>
<organism evidence="1 2">
    <name type="scientific">Alicyclobacillus fastidiosus</name>
    <dbReference type="NCBI Taxonomy" id="392011"/>
    <lineage>
        <taxon>Bacteria</taxon>
        <taxon>Bacillati</taxon>
        <taxon>Bacillota</taxon>
        <taxon>Bacilli</taxon>
        <taxon>Bacillales</taxon>
        <taxon>Alicyclobacillaceae</taxon>
        <taxon>Alicyclobacillus</taxon>
    </lineage>
</organism>
<reference evidence="1" key="1">
    <citation type="submission" date="2022-08" db="EMBL/GenBank/DDBJ databases">
        <title>Alicyclobacillus fastidiosus DSM 17978, complete genome.</title>
        <authorList>
            <person name="Wang Q."/>
            <person name="Cai R."/>
            <person name="Wang Z."/>
        </authorList>
    </citation>
    <scope>NUCLEOTIDE SEQUENCE</scope>
    <source>
        <strain evidence="1">DSM 17978</strain>
    </source>
</reference>
<gene>
    <name evidence="1" type="ORF">NZD89_08060</name>
</gene>
<keyword evidence="2" id="KW-1185">Reference proteome</keyword>
<protein>
    <submittedName>
        <fullName evidence="1">Uncharacterized protein</fullName>
    </submittedName>
</protein>
<proteinExistence type="predicted"/>
<accession>A0ABY6ZML4</accession>